<proteinExistence type="predicted"/>
<evidence type="ECO:0000313" key="1">
    <source>
        <dbReference type="EMBL" id="CUP07658.1"/>
    </source>
</evidence>
<name>A0A174KCX7_9FIRM</name>
<dbReference type="EMBL" id="CYZU01000054">
    <property type="protein sequence ID" value="CUP07658.1"/>
    <property type="molecule type" value="Genomic_DNA"/>
</dbReference>
<dbReference type="AlphaFoldDB" id="A0A174KCX7"/>
<accession>A0A174KCX7</accession>
<protein>
    <submittedName>
        <fullName evidence="1">Uncharacterized protein</fullName>
    </submittedName>
</protein>
<dbReference type="STRING" id="39482.ERS852491_04206"/>
<gene>
    <name evidence="1" type="ORF">ERS852491_04206</name>
</gene>
<organism evidence="1 2">
    <name type="scientific">Faecalicatena contorta</name>
    <dbReference type="NCBI Taxonomy" id="39482"/>
    <lineage>
        <taxon>Bacteria</taxon>
        <taxon>Bacillati</taxon>
        <taxon>Bacillota</taxon>
        <taxon>Clostridia</taxon>
        <taxon>Lachnospirales</taxon>
        <taxon>Lachnospiraceae</taxon>
        <taxon>Faecalicatena</taxon>
    </lineage>
</organism>
<dbReference type="Proteomes" id="UP000095544">
    <property type="component" value="Unassembled WGS sequence"/>
</dbReference>
<reference evidence="1 2" key="1">
    <citation type="submission" date="2015-09" db="EMBL/GenBank/DDBJ databases">
        <authorList>
            <consortium name="Pathogen Informatics"/>
        </authorList>
    </citation>
    <scope>NUCLEOTIDE SEQUENCE [LARGE SCALE GENOMIC DNA]</scope>
    <source>
        <strain evidence="1 2">2789STDY5834876</strain>
    </source>
</reference>
<sequence length="62" mass="6956">MTSRQKKNMENGIRNTADHNSAMPIILSDFQLASELRVSSQAPYGGPIFFGRQEHPGIFYIS</sequence>
<evidence type="ECO:0000313" key="2">
    <source>
        <dbReference type="Proteomes" id="UP000095544"/>
    </source>
</evidence>